<proteinExistence type="predicted"/>
<sequence length="244" mass="25444">MIDIILDIYVRTFVVLLSATATALVARYAAKAGLTRSRVIGSALFTAFPLGLWSAAAAQIAATGALAPPATVADPPYVLMILAGGALSLFALARLTATGRAIIGAMGQEVLIGFQAFRVIGGLFLIGWAFGAIPWQFALPAGLGDIWAGIAAYQAMRAVNLGHPDARAKVIRANVIGLADFGLAVAMGVTTSDGLFHLFAKDAPNIINDYPLGLFPAFFVPLFITLHLLSIGKLRAARREALAA</sequence>
<protein>
    <submittedName>
        <fullName evidence="2">Uncharacterized protein</fullName>
    </submittedName>
</protein>
<feature type="transmembrane region" description="Helical" evidence="1">
    <location>
        <begin position="210"/>
        <end position="229"/>
    </location>
</feature>
<evidence type="ECO:0000256" key="1">
    <source>
        <dbReference type="SAM" id="Phobius"/>
    </source>
</evidence>
<feature type="transmembrane region" description="Helical" evidence="1">
    <location>
        <begin position="171"/>
        <end position="190"/>
    </location>
</feature>
<evidence type="ECO:0000313" key="3">
    <source>
        <dbReference type="Proteomes" id="UP000244924"/>
    </source>
</evidence>
<reference evidence="2 3" key="1">
    <citation type="submission" date="2018-03" db="EMBL/GenBank/DDBJ databases">
        <authorList>
            <person name="Keele B.F."/>
        </authorList>
    </citation>
    <scope>NUCLEOTIDE SEQUENCE [LARGE SCALE GENOMIC DNA]</scope>
    <source>
        <strain evidence="2 3">CECT 8626</strain>
    </source>
</reference>
<feature type="transmembrane region" description="Helical" evidence="1">
    <location>
        <begin position="137"/>
        <end position="159"/>
    </location>
</feature>
<feature type="transmembrane region" description="Helical" evidence="1">
    <location>
        <begin position="42"/>
        <end position="65"/>
    </location>
</feature>
<keyword evidence="3" id="KW-1185">Reference proteome</keyword>
<accession>A0A2R8B7M4</accession>
<evidence type="ECO:0000313" key="2">
    <source>
        <dbReference type="EMBL" id="SPH18598.1"/>
    </source>
</evidence>
<organism evidence="2 3">
    <name type="scientific">Albidovulum aquaemixtae</name>
    <dbReference type="NCBI Taxonomy" id="1542388"/>
    <lineage>
        <taxon>Bacteria</taxon>
        <taxon>Pseudomonadati</taxon>
        <taxon>Pseudomonadota</taxon>
        <taxon>Alphaproteobacteria</taxon>
        <taxon>Rhodobacterales</taxon>
        <taxon>Paracoccaceae</taxon>
        <taxon>Albidovulum</taxon>
    </lineage>
</organism>
<dbReference type="OrthoDB" id="8218084at2"/>
<name>A0A2R8B7M4_9RHOB</name>
<keyword evidence="1" id="KW-0472">Membrane</keyword>
<dbReference type="RefSeq" id="WP_108852908.1">
    <property type="nucleotide sequence ID" value="NZ_OMOQ01000001.1"/>
</dbReference>
<keyword evidence="1" id="KW-1133">Transmembrane helix</keyword>
<dbReference type="Proteomes" id="UP000244924">
    <property type="component" value="Unassembled WGS sequence"/>
</dbReference>
<feature type="transmembrane region" description="Helical" evidence="1">
    <location>
        <begin position="77"/>
        <end position="97"/>
    </location>
</feature>
<feature type="transmembrane region" description="Helical" evidence="1">
    <location>
        <begin position="12"/>
        <end position="30"/>
    </location>
</feature>
<dbReference type="AlphaFoldDB" id="A0A2R8B7M4"/>
<dbReference type="EMBL" id="OMOQ01000001">
    <property type="protein sequence ID" value="SPH18598.1"/>
    <property type="molecule type" value="Genomic_DNA"/>
</dbReference>
<keyword evidence="1" id="KW-0812">Transmembrane</keyword>
<feature type="transmembrane region" description="Helical" evidence="1">
    <location>
        <begin position="109"/>
        <end position="131"/>
    </location>
</feature>
<gene>
    <name evidence="2" type="ORF">DEA8626_02138</name>
</gene>